<sequence length="220" mass="25319">METDADQPLGIPALPDTTAGQGLFHELDTLLRSGVHVQAAHPEQQHLMPYLRKNEAALIAFYRDWHMGAQLQHRHEEPHRYYFLEPPASSWAQAGAAFQRELEAKHIIVAMLLCKVFLIDLQKPEFESVPALMHLLEREYEDYRDGLFRKLAQVMDKRETQLDSESVQKLVGQCLSLFKDLGWLCRTAAGGWRVLPALDRIRDLYQNEIRAMPDRFKAAS</sequence>
<protein>
    <recommendedName>
        <fullName evidence="3">DUF4194 domain-containing protein</fullName>
    </recommendedName>
</protein>
<dbReference type="Proteomes" id="UP000559626">
    <property type="component" value="Unassembled WGS sequence"/>
</dbReference>
<reference evidence="1 2" key="1">
    <citation type="submission" date="2020-04" db="EMBL/GenBank/DDBJ databases">
        <title>Hymenobacter polaris sp. nov., isolated from Arctic soil.</title>
        <authorList>
            <person name="Dahal R.H."/>
        </authorList>
    </citation>
    <scope>NUCLEOTIDE SEQUENCE [LARGE SCALE GENOMIC DNA]</scope>
    <source>
        <strain evidence="1 2">RP-2-7</strain>
    </source>
</reference>
<name>A0A7Y0AF19_9BACT</name>
<evidence type="ECO:0008006" key="3">
    <source>
        <dbReference type="Google" id="ProtNLM"/>
    </source>
</evidence>
<evidence type="ECO:0000313" key="1">
    <source>
        <dbReference type="EMBL" id="NML66158.1"/>
    </source>
</evidence>
<organism evidence="1 2">
    <name type="scientific">Hymenobacter polaris</name>
    <dbReference type="NCBI Taxonomy" id="2682546"/>
    <lineage>
        <taxon>Bacteria</taxon>
        <taxon>Pseudomonadati</taxon>
        <taxon>Bacteroidota</taxon>
        <taxon>Cytophagia</taxon>
        <taxon>Cytophagales</taxon>
        <taxon>Hymenobacteraceae</taxon>
        <taxon>Hymenobacter</taxon>
    </lineage>
</organism>
<proteinExistence type="predicted"/>
<gene>
    <name evidence="1" type="ORF">HHL22_13175</name>
</gene>
<dbReference type="AlphaFoldDB" id="A0A7Y0AF19"/>
<keyword evidence="2" id="KW-1185">Reference proteome</keyword>
<dbReference type="InterPro" id="IPR053841">
    <property type="entry name" value="MksE"/>
</dbReference>
<comment type="caution">
    <text evidence="1">The sequence shown here is derived from an EMBL/GenBank/DDBJ whole genome shotgun (WGS) entry which is preliminary data.</text>
</comment>
<dbReference type="InterPro" id="IPR042038">
    <property type="entry name" value="MukE_N"/>
</dbReference>
<accession>A0A7Y0AF19</accession>
<evidence type="ECO:0000313" key="2">
    <source>
        <dbReference type="Proteomes" id="UP000559626"/>
    </source>
</evidence>
<dbReference type="RefSeq" id="WP_169531822.1">
    <property type="nucleotide sequence ID" value="NZ_JABBGH010000002.1"/>
</dbReference>
<dbReference type="Pfam" id="PF21980">
    <property type="entry name" value="MksE"/>
    <property type="match status" value="1"/>
</dbReference>
<dbReference type="Gene3D" id="1.10.10.2250">
    <property type="match status" value="1"/>
</dbReference>
<dbReference type="EMBL" id="JABBGH010000002">
    <property type="protein sequence ID" value="NML66158.1"/>
    <property type="molecule type" value="Genomic_DNA"/>
</dbReference>